<keyword evidence="3" id="KW-1185">Reference proteome</keyword>
<comment type="caution">
    <text evidence="2">The sequence shown here is derived from an EMBL/GenBank/DDBJ whole genome shotgun (WGS) entry which is preliminary data.</text>
</comment>
<dbReference type="PANTHER" id="PTHR39158:SF1">
    <property type="entry name" value="DNAJ HOMOLOG SUBFAMILY C MEMBER 28"/>
    <property type="match status" value="1"/>
</dbReference>
<dbReference type="Pfam" id="PF09350">
    <property type="entry name" value="DJC28_CD"/>
    <property type="match status" value="1"/>
</dbReference>
<dbReference type="InterPro" id="IPR018961">
    <property type="entry name" value="DnaJ_homolog_subfam-C_membr-28"/>
</dbReference>
<dbReference type="RefSeq" id="WP_172237306.1">
    <property type="nucleotide sequence ID" value="NZ_BMDD01000001.1"/>
</dbReference>
<gene>
    <name evidence="2" type="ORF">GCM10007362_00240</name>
</gene>
<protein>
    <submittedName>
        <fullName evidence="2">DUF1992 domain-containing protein</fullName>
    </submittedName>
</protein>
<organism evidence="2 3">
    <name type="scientific">Saccharibacillus endophyticus</name>
    <dbReference type="NCBI Taxonomy" id="2060666"/>
    <lineage>
        <taxon>Bacteria</taxon>
        <taxon>Bacillati</taxon>
        <taxon>Bacillota</taxon>
        <taxon>Bacilli</taxon>
        <taxon>Bacillales</taxon>
        <taxon>Paenibacillaceae</taxon>
        <taxon>Saccharibacillus</taxon>
    </lineage>
</organism>
<evidence type="ECO:0000259" key="1">
    <source>
        <dbReference type="Pfam" id="PF09350"/>
    </source>
</evidence>
<name>A0ABQ1ZHQ7_9BACL</name>
<evidence type="ECO:0000313" key="2">
    <source>
        <dbReference type="EMBL" id="GGH67338.1"/>
    </source>
</evidence>
<accession>A0ABQ1ZHQ7</accession>
<reference evidence="3" key="1">
    <citation type="journal article" date="2019" name="Int. J. Syst. Evol. Microbiol.">
        <title>The Global Catalogue of Microorganisms (GCM) 10K type strain sequencing project: providing services to taxonomists for standard genome sequencing and annotation.</title>
        <authorList>
            <consortium name="The Broad Institute Genomics Platform"/>
            <consortium name="The Broad Institute Genome Sequencing Center for Infectious Disease"/>
            <person name="Wu L."/>
            <person name="Ma J."/>
        </authorList>
    </citation>
    <scope>NUCLEOTIDE SEQUENCE [LARGE SCALE GENOMIC DNA]</scope>
    <source>
        <strain evidence="3">CCM 8702</strain>
    </source>
</reference>
<dbReference type="PANTHER" id="PTHR39158">
    <property type="entry name" value="OS08G0560600 PROTEIN"/>
    <property type="match status" value="1"/>
</dbReference>
<dbReference type="InterPro" id="IPR052573">
    <property type="entry name" value="DnaJ_C_subfamily_28"/>
</dbReference>
<dbReference type="EMBL" id="BMDD01000001">
    <property type="protein sequence ID" value="GGH67338.1"/>
    <property type="molecule type" value="Genomic_DNA"/>
</dbReference>
<evidence type="ECO:0000313" key="3">
    <source>
        <dbReference type="Proteomes" id="UP000605427"/>
    </source>
</evidence>
<proteinExistence type="predicted"/>
<feature type="domain" description="DnaJ homologue subfamily C member 28 conserved" evidence="1">
    <location>
        <begin position="7"/>
        <end position="74"/>
    </location>
</feature>
<dbReference type="Proteomes" id="UP000605427">
    <property type="component" value="Unassembled WGS sequence"/>
</dbReference>
<sequence>MGWLSWLAEQKIDEAARNGEFDDLPGNGKPIELDDLSGVPEELRVPYRILKNAGMLPQEIVLRKECLELEDLLAACRSDEEREEIGRKLNTQRLKLRMVEEERGWGGGAYSEYADKIKDRLGGD</sequence>